<keyword evidence="8 12" id="KW-0238">DNA-binding</keyword>
<reference evidence="14" key="2">
    <citation type="submission" date="2021-09" db="EMBL/GenBank/DDBJ databases">
        <authorList>
            <person name="Jia N."/>
            <person name="Wang J."/>
            <person name="Shi W."/>
            <person name="Du L."/>
            <person name="Sun Y."/>
            <person name="Zhan W."/>
            <person name="Jiang J."/>
            <person name="Wang Q."/>
            <person name="Zhang B."/>
            <person name="Ji P."/>
            <person name="Sakyi L.B."/>
            <person name="Cui X."/>
            <person name="Yuan T."/>
            <person name="Jiang B."/>
            <person name="Yang W."/>
            <person name="Lam T.T.-Y."/>
            <person name="Chang Q."/>
            <person name="Ding S."/>
            <person name="Wang X."/>
            <person name="Zhu J."/>
            <person name="Ruan X."/>
            <person name="Zhao L."/>
            <person name="Wei J."/>
            <person name="Que T."/>
            <person name="Du C."/>
            <person name="Cheng J."/>
            <person name="Dai P."/>
            <person name="Han X."/>
            <person name="Huang E."/>
            <person name="Gao Y."/>
            <person name="Liu J."/>
            <person name="Shao H."/>
            <person name="Ye R."/>
            <person name="Li L."/>
            <person name="Wei W."/>
            <person name="Wang X."/>
            <person name="Wang C."/>
            <person name="Huo Q."/>
            <person name="Li W."/>
            <person name="Guo W."/>
            <person name="Chen H."/>
            <person name="Chen S."/>
            <person name="Zhou L."/>
            <person name="Zhou L."/>
            <person name="Ni X."/>
            <person name="Tian J."/>
            <person name="Zhou Y."/>
            <person name="Sheng Y."/>
            <person name="Liu T."/>
            <person name="Pan Y."/>
            <person name="Xia L."/>
            <person name="Li J."/>
            <person name="Zhao F."/>
            <person name="Cao W."/>
        </authorList>
    </citation>
    <scope>NUCLEOTIDE SEQUENCE</scope>
    <source>
        <strain evidence="14">Rsan-2018</strain>
        <tissue evidence="14">Larvae</tissue>
    </source>
</reference>
<protein>
    <recommendedName>
        <fullName evidence="13">THAP-type domain-containing protein</fullName>
    </recommendedName>
</protein>
<dbReference type="AlphaFoldDB" id="A0A9D4PSZ8"/>
<dbReference type="SUPFAM" id="SSF57716">
    <property type="entry name" value="Glucocorticoid receptor-like (DNA-binding domain)"/>
    <property type="match status" value="1"/>
</dbReference>
<evidence type="ECO:0000256" key="3">
    <source>
        <dbReference type="ARBA" id="ARBA00022723"/>
    </source>
</evidence>
<evidence type="ECO:0000256" key="6">
    <source>
        <dbReference type="ARBA" id="ARBA00023015"/>
    </source>
</evidence>
<evidence type="ECO:0000313" key="15">
    <source>
        <dbReference type="Proteomes" id="UP000821837"/>
    </source>
</evidence>
<feature type="domain" description="THAP-type" evidence="13">
    <location>
        <begin position="1"/>
        <end position="83"/>
    </location>
</feature>
<evidence type="ECO:0000256" key="10">
    <source>
        <dbReference type="ARBA" id="ARBA00023242"/>
    </source>
</evidence>
<dbReference type="Proteomes" id="UP000821837">
    <property type="component" value="Chromosome 5"/>
</dbReference>
<dbReference type="GO" id="GO:0008270">
    <property type="term" value="F:zinc ion binding"/>
    <property type="evidence" value="ECO:0007669"/>
    <property type="project" value="UniProtKB-KW"/>
</dbReference>
<accession>A0A9D4PSZ8</accession>
<dbReference type="PANTHER" id="PTHR46600">
    <property type="entry name" value="THAP DOMAIN-CONTAINING"/>
    <property type="match status" value="1"/>
</dbReference>
<dbReference type="Pfam" id="PF05485">
    <property type="entry name" value="THAP"/>
    <property type="match status" value="1"/>
</dbReference>
<evidence type="ECO:0000256" key="8">
    <source>
        <dbReference type="ARBA" id="ARBA00023125"/>
    </source>
</evidence>
<dbReference type="Gene3D" id="3.40.50.300">
    <property type="entry name" value="P-loop containing nucleotide triphosphate hydrolases"/>
    <property type="match status" value="1"/>
</dbReference>
<evidence type="ECO:0000256" key="7">
    <source>
        <dbReference type="ARBA" id="ARBA00023054"/>
    </source>
</evidence>
<evidence type="ECO:0000259" key="13">
    <source>
        <dbReference type="PROSITE" id="PS50950"/>
    </source>
</evidence>
<dbReference type="PANTHER" id="PTHR46600:SF1">
    <property type="entry name" value="THAP DOMAIN-CONTAINING PROTEIN 1"/>
    <property type="match status" value="1"/>
</dbReference>
<dbReference type="EMBL" id="JABSTV010001251">
    <property type="protein sequence ID" value="KAH7952541.1"/>
    <property type="molecule type" value="Genomic_DNA"/>
</dbReference>
<dbReference type="Pfam" id="PF21787">
    <property type="entry name" value="TNP-like_RNaseH_N"/>
    <property type="match status" value="1"/>
</dbReference>
<dbReference type="InterPro" id="IPR006612">
    <property type="entry name" value="THAP_Znf"/>
</dbReference>
<evidence type="ECO:0000256" key="12">
    <source>
        <dbReference type="PROSITE-ProRule" id="PRU00309"/>
    </source>
</evidence>
<evidence type="ECO:0000256" key="11">
    <source>
        <dbReference type="ARBA" id="ARBA00023306"/>
    </source>
</evidence>
<dbReference type="InterPro" id="IPR026516">
    <property type="entry name" value="THAP1/10"/>
</dbReference>
<keyword evidence="9" id="KW-0804">Transcription</keyword>
<organism evidence="14 15">
    <name type="scientific">Rhipicephalus sanguineus</name>
    <name type="common">Brown dog tick</name>
    <name type="synonym">Ixodes sanguineus</name>
    <dbReference type="NCBI Taxonomy" id="34632"/>
    <lineage>
        <taxon>Eukaryota</taxon>
        <taxon>Metazoa</taxon>
        <taxon>Ecdysozoa</taxon>
        <taxon>Arthropoda</taxon>
        <taxon>Chelicerata</taxon>
        <taxon>Arachnida</taxon>
        <taxon>Acari</taxon>
        <taxon>Parasitiformes</taxon>
        <taxon>Ixodida</taxon>
        <taxon>Ixodoidea</taxon>
        <taxon>Ixodidae</taxon>
        <taxon>Rhipicephalinae</taxon>
        <taxon>Rhipicephalus</taxon>
        <taxon>Rhipicephalus</taxon>
    </lineage>
</organism>
<keyword evidence="4 12" id="KW-0863">Zinc-finger</keyword>
<name>A0A9D4PSZ8_RHISA</name>
<dbReference type="GO" id="GO:0005654">
    <property type="term" value="C:nucleoplasm"/>
    <property type="evidence" value="ECO:0007669"/>
    <property type="project" value="UniProtKB-SubCell"/>
</dbReference>
<evidence type="ECO:0000256" key="9">
    <source>
        <dbReference type="ARBA" id="ARBA00023163"/>
    </source>
</evidence>
<keyword evidence="11" id="KW-0131">Cell cycle</keyword>
<comment type="subcellular location">
    <subcellularLocation>
        <location evidence="1">Nucleus</location>
        <location evidence="1">Nucleoplasm</location>
    </subcellularLocation>
</comment>
<keyword evidence="15" id="KW-1185">Reference proteome</keyword>
<dbReference type="InterPro" id="IPR048365">
    <property type="entry name" value="TNP-like_RNaseH_N"/>
</dbReference>
<sequence length="475" mass="53818">MRYCCVPRCTSSERQKEPGVTFHELPSDSAARERWITAIAREDSVPNTAFYYTVVCSLHFKPSDFRDDCKRRQLKPDAVPSVFSARRRARRNAALRRNRRIEEPKNASESLPQVCLACQFVEMSKTTNWWQKARQHLQLNNPLSYRYRKELLDKPAGNSQIVEAVYSPLNMKYIGTVTGEVGFNDLVRCRLETELQNLDTPQSKVCGLVVDEMRVREKLIYNKQRDAFVGDVDMGPELQHIGPNSEDEVLANSLLCFLLKTADIGFDIVRLVTDNHKVNVAAMDICARQGEHTGVAPCRSIKADFSLFRTEPHHQKCEVAVPGKGLWRRKADHIKSNVQSSNIIRRKAAASDSAQPLHACHRIQVSRPGCEHPEEPHGQTSAPRITGPDEASVAMVWRLIENRYPVCDDWRRSGFSSSVCGRQVSRHVRRGVRIARARSKMRAPCVVFIDEIDSVGAKRTNSVLHPYANQTITSC</sequence>
<keyword evidence="7" id="KW-0175">Coiled coil</keyword>
<keyword evidence="6" id="KW-0805">Transcription regulation</keyword>
<evidence type="ECO:0000256" key="1">
    <source>
        <dbReference type="ARBA" id="ARBA00004642"/>
    </source>
</evidence>
<keyword evidence="5" id="KW-0862">Zinc</keyword>
<dbReference type="PROSITE" id="PS50950">
    <property type="entry name" value="ZF_THAP"/>
    <property type="match status" value="1"/>
</dbReference>
<dbReference type="VEuPathDB" id="VectorBase:RSAN_042360"/>
<comment type="caution">
    <text evidence="14">The sequence shown here is derived from an EMBL/GenBank/DDBJ whole genome shotgun (WGS) entry which is preliminary data.</text>
</comment>
<evidence type="ECO:0000256" key="2">
    <source>
        <dbReference type="ARBA" id="ARBA00006177"/>
    </source>
</evidence>
<dbReference type="VEuPathDB" id="VectorBase:RSAN_029195"/>
<reference evidence="14" key="1">
    <citation type="journal article" date="2020" name="Cell">
        <title>Large-Scale Comparative Analyses of Tick Genomes Elucidate Their Genetic Diversity and Vector Capacities.</title>
        <authorList>
            <consortium name="Tick Genome and Microbiome Consortium (TIGMIC)"/>
            <person name="Jia N."/>
            <person name="Wang J."/>
            <person name="Shi W."/>
            <person name="Du L."/>
            <person name="Sun Y."/>
            <person name="Zhan W."/>
            <person name="Jiang J.F."/>
            <person name="Wang Q."/>
            <person name="Zhang B."/>
            <person name="Ji P."/>
            <person name="Bell-Sakyi L."/>
            <person name="Cui X.M."/>
            <person name="Yuan T.T."/>
            <person name="Jiang B.G."/>
            <person name="Yang W.F."/>
            <person name="Lam T.T."/>
            <person name="Chang Q.C."/>
            <person name="Ding S.J."/>
            <person name="Wang X.J."/>
            <person name="Zhu J.G."/>
            <person name="Ruan X.D."/>
            <person name="Zhao L."/>
            <person name="Wei J.T."/>
            <person name="Ye R.Z."/>
            <person name="Que T.C."/>
            <person name="Du C.H."/>
            <person name="Zhou Y.H."/>
            <person name="Cheng J.X."/>
            <person name="Dai P.F."/>
            <person name="Guo W.B."/>
            <person name="Han X.H."/>
            <person name="Huang E.J."/>
            <person name="Li L.F."/>
            <person name="Wei W."/>
            <person name="Gao Y.C."/>
            <person name="Liu J.Z."/>
            <person name="Shao H.Z."/>
            <person name="Wang X."/>
            <person name="Wang C.C."/>
            <person name="Yang T.C."/>
            <person name="Huo Q.B."/>
            <person name="Li W."/>
            <person name="Chen H.Y."/>
            <person name="Chen S.E."/>
            <person name="Zhou L.G."/>
            <person name="Ni X.B."/>
            <person name="Tian J.H."/>
            <person name="Sheng Y."/>
            <person name="Liu T."/>
            <person name="Pan Y.S."/>
            <person name="Xia L.Y."/>
            <person name="Li J."/>
            <person name="Zhao F."/>
            <person name="Cao W.C."/>
        </authorList>
    </citation>
    <scope>NUCLEOTIDE SEQUENCE</scope>
    <source>
        <strain evidence="14">Rsan-2018</strain>
    </source>
</reference>
<evidence type="ECO:0000256" key="4">
    <source>
        <dbReference type="ARBA" id="ARBA00022771"/>
    </source>
</evidence>
<keyword evidence="10" id="KW-0539">Nucleus</keyword>
<dbReference type="InterPro" id="IPR027417">
    <property type="entry name" value="P-loop_NTPase"/>
</dbReference>
<proteinExistence type="inferred from homology"/>
<evidence type="ECO:0000256" key="5">
    <source>
        <dbReference type="ARBA" id="ARBA00022833"/>
    </source>
</evidence>
<dbReference type="SMART" id="SM00980">
    <property type="entry name" value="THAP"/>
    <property type="match status" value="1"/>
</dbReference>
<dbReference type="InterPro" id="IPR038441">
    <property type="entry name" value="THAP_Znf_sf"/>
</dbReference>
<dbReference type="Gene3D" id="6.20.210.20">
    <property type="entry name" value="THAP domain"/>
    <property type="match status" value="1"/>
</dbReference>
<evidence type="ECO:0000313" key="14">
    <source>
        <dbReference type="EMBL" id="KAH7952541.1"/>
    </source>
</evidence>
<dbReference type="SMART" id="SM00692">
    <property type="entry name" value="DM3"/>
    <property type="match status" value="1"/>
</dbReference>
<dbReference type="GO" id="GO:0043565">
    <property type="term" value="F:sequence-specific DNA binding"/>
    <property type="evidence" value="ECO:0007669"/>
    <property type="project" value="InterPro"/>
</dbReference>
<keyword evidence="3" id="KW-0479">Metal-binding</keyword>
<gene>
    <name evidence="14" type="ORF">HPB52_023876</name>
</gene>
<comment type="similarity">
    <text evidence="2">Belongs to the THAP1 family.</text>
</comment>